<dbReference type="Gene3D" id="3.30.70.270">
    <property type="match status" value="1"/>
</dbReference>
<dbReference type="GO" id="GO:0007165">
    <property type="term" value="P:signal transduction"/>
    <property type="evidence" value="ECO:0007669"/>
    <property type="project" value="InterPro"/>
</dbReference>
<dbReference type="PROSITE" id="PS50887">
    <property type="entry name" value="GGDEF"/>
    <property type="match status" value="1"/>
</dbReference>
<dbReference type="InterPro" id="IPR003660">
    <property type="entry name" value="HAMP_dom"/>
</dbReference>
<dbReference type="PANTHER" id="PTHR46663:SF2">
    <property type="entry name" value="GGDEF DOMAIN-CONTAINING PROTEIN"/>
    <property type="match status" value="1"/>
</dbReference>
<dbReference type="EMBL" id="JAZHOF010000007">
    <property type="protein sequence ID" value="MEJ8573202.1"/>
    <property type="molecule type" value="Genomic_DNA"/>
</dbReference>
<evidence type="ECO:0000313" key="4">
    <source>
        <dbReference type="EMBL" id="MEJ8573202.1"/>
    </source>
</evidence>
<dbReference type="Pfam" id="PF00990">
    <property type="entry name" value="GGDEF"/>
    <property type="match status" value="1"/>
</dbReference>
<dbReference type="PANTHER" id="PTHR46663">
    <property type="entry name" value="DIGUANYLATE CYCLASE DGCT-RELATED"/>
    <property type="match status" value="1"/>
</dbReference>
<dbReference type="InterPro" id="IPR043128">
    <property type="entry name" value="Rev_trsase/Diguanyl_cyclase"/>
</dbReference>
<evidence type="ECO:0000259" key="2">
    <source>
        <dbReference type="PROSITE" id="PS50885"/>
    </source>
</evidence>
<feature type="domain" description="GGDEF" evidence="3">
    <location>
        <begin position="379"/>
        <end position="517"/>
    </location>
</feature>
<keyword evidence="1" id="KW-1133">Transmembrane helix</keyword>
<dbReference type="GO" id="GO:0052621">
    <property type="term" value="F:diguanylate cyclase activity"/>
    <property type="evidence" value="ECO:0007669"/>
    <property type="project" value="UniProtKB-EC"/>
</dbReference>
<dbReference type="InterPro" id="IPR000160">
    <property type="entry name" value="GGDEF_dom"/>
</dbReference>
<protein>
    <submittedName>
        <fullName evidence="4">Diguanylate cyclase</fullName>
        <ecNumber evidence="4">2.7.7.65</ecNumber>
    </submittedName>
</protein>
<reference evidence="4 5" key="1">
    <citation type="submission" date="2024-02" db="EMBL/GenBank/DDBJ databases">
        <title>Genome analysis and characterization of Microbaculum marinisediminis sp. nov., isolated from marine sediment.</title>
        <authorList>
            <person name="Du Z.-J."/>
            <person name="Ye Y.-Q."/>
            <person name="Zhang Z.-R."/>
            <person name="Yuan S.-M."/>
            <person name="Zhang X.-Y."/>
        </authorList>
    </citation>
    <scope>NUCLEOTIDE SEQUENCE [LARGE SCALE GENOMIC DNA]</scope>
    <source>
        <strain evidence="4 5">SDUM1044001</strain>
    </source>
</reference>
<accession>A0AAW9RSL9</accession>
<keyword evidence="4" id="KW-0808">Transferase</keyword>
<dbReference type="CDD" id="cd06225">
    <property type="entry name" value="HAMP"/>
    <property type="match status" value="1"/>
</dbReference>
<dbReference type="CDD" id="cd01949">
    <property type="entry name" value="GGDEF"/>
    <property type="match status" value="1"/>
</dbReference>
<feature type="domain" description="HAMP" evidence="2">
    <location>
        <begin position="301"/>
        <end position="354"/>
    </location>
</feature>
<dbReference type="SMART" id="SM00267">
    <property type="entry name" value="GGDEF"/>
    <property type="match status" value="1"/>
</dbReference>
<dbReference type="InterPro" id="IPR052163">
    <property type="entry name" value="DGC-Regulatory_Protein"/>
</dbReference>
<feature type="transmembrane region" description="Helical" evidence="1">
    <location>
        <begin position="277"/>
        <end position="299"/>
    </location>
</feature>
<dbReference type="CDD" id="cd18774">
    <property type="entry name" value="PDC2_HK_sensor"/>
    <property type="match status" value="1"/>
</dbReference>
<comment type="caution">
    <text evidence="4">The sequence shown here is derived from an EMBL/GenBank/DDBJ whole genome shotgun (WGS) entry which is preliminary data.</text>
</comment>
<dbReference type="Proteomes" id="UP001378188">
    <property type="component" value="Unassembled WGS sequence"/>
</dbReference>
<evidence type="ECO:0000256" key="1">
    <source>
        <dbReference type="SAM" id="Phobius"/>
    </source>
</evidence>
<dbReference type="NCBIfam" id="TIGR00254">
    <property type="entry name" value="GGDEF"/>
    <property type="match status" value="1"/>
</dbReference>
<keyword evidence="1" id="KW-0472">Membrane</keyword>
<dbReference type="GO" id="GO:0016020">
    <property type="term" value="C:membrane"/>
    <property type="evidence" value="ECO:0007669"/>
    <property type="project" value="InterPro"/>
</dbReference>
<dbReference type="AlphaFoldDB" id="A0AAW9RSL9"/>
<name>A0AAW9RSL9_9HYPH</name>
<evidence type="ECO:0000259" key="3">
    <source>
        <dbReference type="PROSITE" id="PS50887"/>
    </source>
</evidence>
<organism evidence="4 5">
    <name type="scientific">Microbaculum marinum</name>
    <dbReference type="NCBI Taxonomy" id="1764581"/>
    <lineage>
        <taxon>Bacteria</taxon>
        <taxon>Pseudomonadati</taxon>
        <taxon>Pseudomonadota</taxon>
        <taxon>Alphaproteobacteria</taxon>
        <taxon>Hyphomicrobiales</taxon>
        <taxon>Tepidamorphaceae</taxon>
        <taxon>Microbaculum</taxon>
    </lineage>
</organism>
<dbReference type="SUPFAM" id="SSF55073">
    <property type="entry name" value="Nucleotide cyclase"/>
    <property type="match status" value="1"/>
</dbReference>
<dbReference type="SMART" id="SM00304">
    <property type="entry name" value="HAMP"/>
    <property type="match status" value="1"/>
</dbReference>
<keyword evidence="5" id="KW-1185">Reference proteome</keyword>
<dbReference type="PROSITE" id="PS50885">
    <property type="entry name" value="HAMP"/>
    <property type="match status" value="1"/>
</dbReference>
<keyword evidence="1" id="KW-0812">Transmembrane</keyword>
<dbReference type="Pfam" id="PF00672">
    <property type="entry name" value="HAMP"/>
    <property type="match status" value="1"/>
</dbReference>
<keyword evidence="4" id="KW-0548">Nucleotidyltransferase</keyword>
<gene>
    <name evidence="4" type="ORF">V3328_17045</name>
</gene>
<dbReference type="RefSeq" id="WP_340330903.1">
    <property type="nucleotide sequence ID" value="NZ_JAZHOF010000007.1"/>
</dbReference>
<dbReference type="Gene3D" id="6.10.340.10">
    <property type="match status" value="1"/>
</dbReference>
<evidence type="ECO:0000313" key="5">
    <source>
        <dbReference type="Proteomes" id="UP001378188"/>
    </source>
</evidence>
<sequence>MRLSYPFLRRFGMGAHLALIIGLSAVPAGFLVARFIHAHQQDAIAEAEQWTRAAAKYAAAQHRTQIASTQALLVANSQQVRNQTVSDDQCVESVDTSYKVWLIASAKLSCGESGELPLTDESMKKIVEQAPQQGFSIIGPIEAPGGDLTLFGVHGSRADDGTTWLVVRSVDLSWMPVFSEGRSEFSNYVVMEYDDDGRVFERFSADGTDLTEIELPLFTAGRYDSKAIERGDASSMTMEDIDGVKRIFGIAPLPEARATVVVAVSHASIVSAAQRELIGTLALFGAVIAISTFLAWLIIERKILRAVRKLRDAAVAMTNGEDGRVVEIVDAPYELQQLAVAFNEMTAKLQHQALHDQLTGLPNRRSITQRMELLQRDRTAFSVLAVDLDGFKPVNDTYGHVVGDMVLTEVARRLENCLPHDVTIGRTGGDEFVALIPAESSDAASNKRAVVIAQIFLDQIRQPIKVKSGELVKIGGCIGIACWPQGDATPEDVFRHADSELYRAKEAGKNRYSVYKPKPGATRAA</sequence>
<dbReference type="EC" id="2.7.7.65" evidence="4"/>
<proteinExistence type="predicted"/>
<dbReference type="InterPro" id="IPR029787">
    <property type="entry name" value="Nucleotide_cyclase"/>
</dbReference>